<keyword evidence="1" id="KW-0472">Membrane</keyword>
<sequence>MSRTEPERDPFFIGWFPMPRRYARFLFPIACAVVIASVIGGAGLAWGQRAPGSGGWGGGPVGFTGVVYAEPYAMIRVPDAAGGAPRTVLLVSEGKFGAKDRVEPHDGRPVRVVGTLLSREGVLMLELADGTDGLCPVELPEAEQASLRRKPAKALGSATTRGEIVDSKCYLGAMKPGGGRTHKGCAVLCLKGGVPPLLVARDGTPYLLTSAGGGPLDPVFCERAAEDILVSGVIEMWDDVRVFRAAAEN</sequence>
<dbReference type="EMBL" id="LR593886">
    <property type="protein sequence ID" value="VTR92906.1"/>
    <property type="molecule type" value="Genomic_DNA"/>
</dbReference>
<protein>
    <submittedName>
        <fullName evidence="2">Uncharacterized protein</fullName>
    </submittedName>
</protein>
<dbReference type="RefSeq" id="WP_162667706.1">
    <property type="nucleotide sequence ID" value="NZ_LR593886.1"/>
</dbReference>
<keyword evidence="1" id="KW-1133">Transmembrane helix</keyword>
<dbReference type="KEGG" id="gms:SOIL9_48080"/>
<accession>A0A6P2CWY8</accession>
<reference evidence="2 3" key="1">
    <citation type="submission" date="2019-05" db="EMBL/GenBank/DDBJ databases">
        <authorList>
            <consortium name="Science for Life Laboratories"/>
        </authorList>
    </citation>
    <scope>NUCLEOTIDE SEQUENCE [LARGE SCALE GENOMIC DNA]</scope>
    <source>
        <strain evidence="2">Soil9</strain>
    </source>
</reference>
<gene>
    <name evidence="2" type="ORF">SOIL9_48080</name>
</gene>
<dbReference type="AlphaFoldDB" id="A0A6P2CWY8"/>
<evidence type="ECO:0000313" key="3">
    <source>
        <dbReference type="Proteomes" id="UP000464178"/>
    </source>
</evidence>
<keyword evidence="1" id="KW-0812">Transmembrane</keyword>
<evidence type="ECO:0000256" key="1">
    <source>
        <dbReference type="SAM" id="Phobius"/>
    </source>
</evidence>
<organism evidence="2 3">
    <name type="scientific">Gemmata massiliana</name>
    <dbReference type="NCBI Taxonomy" id="1210884"/>
    <lineage>
        <taxon>Bacteria</taxon>
        <taxon>Pseudomonadati</taxon>
        <taxon>Planctomycetota</taxon>
        <taxon>Planctomycetia</taxon>
        <taxon>Gemmatales</taxon>
        <taxon>Gemmataceae</taxon>
        <taxon>Gemmata</taxon>
    </lineage>
</organism>
<evidence type="ECO:0000313" key="2">
    <source>
        <dbReference type="EMBL" id="VTR92906.1"/>
    </source>
</evidence>
<keyword evidence="3" id="KW-1185">Reference proteome</keyword>
<dbReference type="Proteomes" id="UP000464178">
    <property type="component" value="Chromosome"/>
</dbReference>
<feature type="transmembrane region" description="Helical" evidence="1">
    <location>
        <begin position="25"/>
        <end position="46"/>
    </location>
</feature>
<name>A0A6P2CWY8_9BACT</name>
<proteinExistence type="predicted"/>